<feature type="compositionally biased region" description="Basic and acidic residues" evidence="1">
    <location>
        <begin position="1"/>
        <end position="11"/>
    </location>
</feature>
<protein>
    <submittedName>
        <fullName evidence="3">DUF2335 domain-containing protein</fullName>
    </submittedName>
</protein>
<keyword evidence="2" id="KW-0472">Membrane</keyword>
<proteinExistence type="predicted"/>
<keyword evidence="2" id="KW-0812">Transmembrane</keyword>
<evidence type="ECO:0000313" key="4">
    <source>
        <dbReference type="Proteomes" id="UP001285244"/>
    </source>
</evidence>
<dbReference type="Pfam" id="PF10097">
    <property type="entry name" value="DUF2335"/>
    <property type="match status" value="1"/>
</dbReference>
<evidence type="ECO:0000256" key="2">
    <source>
        <dbReference type="SAM" id="Phobius"/>
    </source>
</evidence>
<dbReference type="InterPro" id="IPR019284">
    <property type="entry name" value="RP532"/>
</dbReference>
<sequence>MNTQEKTKNLEQQDNDQPLNRSLDDSNNSLKQAKQMHVEHHIEYNGPLPIPSHLEAYENILPGSADRIITMAEKEAEHRHDMETKAIEFAQRDARRGQTFAFIIVMASLIGGIILILNGDSIIGFASLISSLAILAGAFIYDNKKNQNDKK</sequence>
<gene>
    <name evidence="3" type="ORF">MOZ64_06065</name>
</gene>
<feature type="transmembrane region" description="Helical" evidence="2">
    <location>
        <begin position="122"/>
        <end position="141"/>
    </location>
</feature>
<comment type="caution">
    <text evidence="3">The sequence shown here is derived from an EMBL/GenBank/DDBJ whole genome shotgun (WGS) entry which is preliminary data.</text>
</comment>
<keyword evidence="2" id="KW-1133">Transmembrane helix</keyword>
<organism evidence="3 4">
    <name type="scientific">Absicoccus intestinalis</name>
    <dbReference type="NCBI Taxonomy" id="2926319"/>
    <lineage>
        <taxon>Bacteria</taxon>
        <taxon>Bacillati</taxon>
        <taxon>Bacillota</taxon>
        <taxon>Erysipelotrichia</taxon>
        <taxon>Erysipelotrichales</taxon>
        <taxon>Erysipelotrichaceae</taxon>
        <taxon>Absicoccus</taxon>
    </lineage>
</organism>
<accession>A0ABU4WLG3</accession>
<evidence type="ECO:0000256" key="1">
    <source>
        <dbReference type="SAM" id="MobiDB-lite"/>
    </source>
</evidence>
<dbReference type="EMBL" id="JALBUS010000007">
    <property type="protein sequence ID" value="MDX8417406.1"/>
    <property type="molecule type" value="Genomic_DNA"/>
</dbReference>
<evidence type="ECO:0000313" key="3">
    <source>
        <dbReference type="EMBL" id="MDX8417406.1"/>
    </source>
</evidence>
<dbReference type="RefSeq" id="WP_320325702.1">
    <property type="nucleotide sequence ID" value="NZ_JALBUS010000007.1"/>
</dbReference>
<feature type="region of interest" description="Disordered" evidence="1">
    <location>
        <begin position="1"/>
        <end position="26"/>
    </location>
</feature>
<reference evidence="3 4" key="1">
    <citation type="submission" date="2022-03" db="EMBL/GenBank/DDBJ databases">
        <title>Novel taxa within the pig intestine.</title>
        <authorList>
            <person name="Wylensek D."/>
            <person name="Bishof K."/>
            <person name="Afrizal A."/>
            <person name="Clavel T."/>
        </authorList>
    </citation>
    <scope>NUCLEOTIDE SEQUENCE [LARGE SCALE GENOMIC DNA]</scope>
    <source>
        <strain evidence="3 4">Cla-KB-P134</strain>
    </source>
</reference>
<keyword evidence="4" id="KW-1185">Reference proteome</keyword>
<feature type="transmembrane region" description="Helical" evidence="2">
    <location>
        <begin position="99"/>
        <end position="116"/>
    </location>
</feature>
<feature type="compositionally biased region" description="Polar residues" evidence="1">
    <location>
        <begin position="12"/>
        <end position="26"/>
    </location>
</feature>
<dbReference type="Proteomes" id="UP001285244">
    <property type="component" value="Unassembled WGS sequence"/>
</dbReference>
<name>A0ABU4WLG3_9FIRM</name>